<keyword evidence="2" id="KW-1185">Reference proteome</keyword>
<feature type="non-terminal residue" evidence="1">
    <location>
        <position position="46"/>
    </location>
</feature>
<gene>
    <name evidence="1" type="ORF">RPERSI_LOCUS19560</name>
</gene>
<evidence type="ECO:0000313" key="1">
    <source>
        <dbReference type="EMBL" id="CAG8793358.1"/>
    </source>
</evidence>
<reference evidence="1" key="1">
    <citation type="submission" date="2021-06" db="EMBL/GenBank/DDBJ databases">
        <authorList>
            <person name="Kallberg Y."/>
            <person name="Tangrot J."/>
            <person name="Rosling A."/>
        </authorList>
    </citation>
    <scope>NUCLEOTIDE SEQUENCE</scope>
    <source>
        <strain evidence="1">MA461A</strain>
    </source>
</reference>
<proteinExistence type="predicted"/>
<accession>A0ACA9RIB5</accession>
<dbReference type="Proteomes" id="UP000789920">
    <property type="component" value="Unassembled WGS sequence"/>
</dbReference>
<name>A0ACA9RIB5_9GLOM</name>
<organism evidence="1 2">
    <name type="scientific">Racocetra persica</name>
    <dbReference type="NCBI Taxonomy" id="160502"/>
    <lineage>
        <taxon>Eukaryota</taxon>
        <taxon>Fungi</taxon>
        <taxon>Fungi incertae sedis</taxon>
        <taxon>Mucoromycota</taxon>
        <taxon>Glomeromycotina</taxon>
        <taxon>Glomeromycetes</taxon>
        <taxon>Diversisporales</taxon>
        <taxon>Gigasporaceae</taxon>
        <taxon>Racocetra</taxon>
    </lineage>
</organism>
<feature type="non-terminal residue" evidence="1">
    <location>
        <position position="1"/>
    </location>
</feature>
<protein>
    <submittedName>
        <fullName evidence="1">35258_t:CDS:1</fullName>
    </submittedName>
</protein>
<evidence type="ECO:0000313" key="2">
    <source>
        <dbReference type="Proteomes" id="UP000789920"/>
    </source>
</evidence>
<comment type="caution">
    <text evidence="1">The sequence shown here is derived from an EMBL/GenBank/DDBJ whole genome shotgun (WGS) entry which is preliminary data.</text>
</comment>
<dbReference type="EMBL" id="CAJVQC010053787">
    <property type="protein sequence ID" value="CAG8793358.1"/>
    <property type="molecule type" value="Genomic_DNA"/>
</dbReference>
<sequence>LPYPYFTPAVYSLPCNTTFQLCAKHIDHDYFQLPHTRCRRILAKFN</sequence>